<name>A0A5N8XPN8_9ACTN</name>
<accession>A0A5N8XPN8</accession>
<proteinExistence type="predicted"/>
<reference evidence="4 5" key="1">
    <citation type="submission" date="2019-07" db="EMBL/GenBank/DDBJ databases">
        <title>New species of Amycolatopsis and Streptomyces.</title>
        <authorList>
            <person name="Duangmal K."/>
            <person name="Teo W.F.A."/>
            <person name="Lipun K."/>
        </authorList>
    </citation>
    <scope>NUCLEOTIDE SEQUENCE [LARGE SCALE GENOMIC DNA]</scope>
    <source>
        <strain evidence="4 5">NBRC 106415</strain>
    </source>
</reference>
<dbReference type="EMBL" id="VJZC01000289">
    <property type="protein sequence ID" value="MPY61307.1"/>
    <property type="molecule type" value="Genomic_DNA"/>
</dbReference>
<protein>
    <recommendedName>
        <fullName evidence="3">SPW repeat-containing integral membrane domain-containing protein</fullName>
    </recommendedName>
</protein>
<dbReference type="Pfam" id="PF03779">
    <property type="entry name" value="SPW"/>
    <property type="match status" value="1"/>
</dbReference>
<keyword evidence="2" id="KW-0812">Transmembrane</keyword>
<dbReference type="OrthoDB" id="3638638at2"/>
<dbReference type="AlphaFoldDB" id="A0A5N8XPN8"/>
<sequence length="182" mass="19189">METHPDILEMRSRHEKAERATSTVAGQAIEALALLTGVYLAISPWVAGFISFPTLTVNNLIVGIAYALLMSGGFGRAWERTHSMAWAGCALGVWTIIAPWAISADVDTTKTVVNNVIVGAIAVVLAIAASAIAAMGARGEHGERGERGRRGERGQRAASREGDRNAPYQGDRNAPYEGGSGS</sequence>
<gene>
    <name evidence="4" type="ORF">FNH08_30455</name>
</gene>
<comment type="caution">
    <text evidence="4">The sequence shown here is derived from an EMBL/GenBank/DDBJ whole genome shotgun (WGS) entry which is preliminary data.</text>
</comment>
<feature type="transmembrane region" description="Helical" evidence="2">
    <location>
        <begin position="20"/>
        <end position="42"/>
    </location>
</feature>
<evidence type="ECO:0000259" key="3">
    <source>
        <dbReference type="Pfam" id="PF03779"/>
    </source>
</evidence>
<feature type="transmembrane region" description="Helical" evidence="2">
    <location>
        <begin position="116"/>
        <end position="137"/>
    </location>
</feature>
<evidence type="ECO:0000313" key="4">
    <source>
        <dbReference type="EMBL" id="MPY61307.1"/>
    </source>
</evidence>
<organism evidence="4 5">
    <name type="scientific">Streptomyces spongiae</name>
    <dbReference type="NCBI Taxonomy" id="565072"/>
    <lineage>
        <taxon>Bacteria</taxon>
        <taxon>Bacillati</taxon>
        <taxon>Actinomycetota</taxon>
        <taxon>Actinomycetes</taxon>
        <taxon>Kitasatosporales</taxon>
        <taxon>Streptomycetaceae</taxon>
        <taxon>Streptomyces</taxon>
    </lineage>
</organism>
<evidence type="ECO:0000256" key="2">
    <source>
        <dbReference type="SAM" id="Phobius"/>
    </source>
</evidence>
<evidence type="ECO:0000313" key="5">
    <source>
        <dbReference type="Proteomes" id="UP000400924"/>
    </source>
</evidence>
<feature type="region of interest" description="Disordered" evidence="1">
    <location>
        <begin position="139"/>
        <end position="182"/>
    </location>
</feature>
<keyword evidence="2" id="KW-0472">Membrane</keyword>
<feature type="transmembrane region" description="Helical" evidence="2">
    <location>
        <begin position="48"/>
        <end position="71"/>
    </location>
</feature>
<keyword evidence="5" id="KW-1185">Reference proteome</keyword>
<feature type="compositionally biased region" description="Basic and acidic residues" evidence="1">
    <location>
        <begin position="139"/>
        <end position="164"/>
    </location>
</feature>
<keyword evidence="2" id="KW-1133">Transmembrane helix</keyword>
<feature type="domain" description="SPW repeat-containing integral membrane" evidence="3">
    <location>
        <begin position="30"/>
        <end position="126"/>
    </location>
</feature>
<dbReference type="Proteomes" id="UP000400924">
    <property type="component" value="Unassembled WGS sequence"/>
</dbReference>
<dbReference type="InterPro" id="IPR005530">
    <property type="entry name" value="SPW"/>
</dbReference>
<feature type="transmembrane region" description="Helical" evidence="2">
    <location>
        <begin position="83"/>
        <end position="104"/>
    </location>
</feature>
<evidence type="ECO:0000256" key="1">
    <source>
        <dbReference type="SAM" id="MobiDB-lite"/>
    </source>
</evidence>